<evidence type="ECO:0000313" key="2">
    <source>
        <dbReference type="Proteomes" id="UP000321234"/>
    </source>
</evidence>
<comment type="caution">
    <text evidence="1">The sequence shown here is derived from an EMBL/GenBank/DDBJ whole genome shotgun (WGS) entry which is preliminary data.</text>
</comment>
<sequence>MAAGYRRWAAREAAGSSPVYERLAHAVSADDAALDLLARLPAAKRQPNLLFGALRWHGVPVEDPATALTWLQDHWDEVRATVQERSTQTNKAARCAVLLPGLAELAARTDGPLAVVEVGASAGLCLLYDAWRYRYALPGGREHVVGSVGSAVELPCAVDGADAQLRLPASVPAIAWRTGLDLSPVDPTDADTRRWLQCLVWPEHVEREERLRTALDVAARLRPPVLAGDMTTDLAPLLARARRRLDEVAGAGRGAVVVTHSAALAYLGADERDAVRQVVSGAGAHRLGLEARAVLPDLAERLAADVADDGRFLVSLDDEPLALAAPHGSTLTFL</sequence>
<dbReference type="Pfam" id="PF10094">
    <property type="entry name" value="DUF2332"/>
    <property type="match status" value="1"/>
</dbReference>
<protein>
    <submittedName>
        <fullName evidence="1">DUF2332 domain-containing protein</fullName>
    </submittedName>
</protein>
<organism evidence="1 2">
    <name type="scientific">Quadrisphaera setariae</name>
    <dbReference type="NCBI Taxonomy" id="2593304"/>
    <lineage>
        <taxon>Bacteria</taxon>
        <taxon>Bacillati</taxon>
        <taxon>Actinomycetota</taxon>
        <taxon>Actinomycetes</taxon>
        <taxon>Kineosporiales</taxon>
        <taxon>Kineosporiaceae</taxon>
        <taxon>Quadrisphaera</taxon>
    </lineage>
</organism>
<reference evidence="1 2" key="1">
    <citation type="submission" date="2019-07" db="EMBL/GenBank/DDBJ databases">
        <title>Quadrisphaera sp. strain DD2A genome sequencing and assembly.</title>
        <authorList>
            <person name="Kim I."/>
        </authorList>
    </citation>
    <scope>NUCLEOTIDE SEQUENCE [LARGE SCALE GENOMIC DNA]</scope>
    <source>
        <strain evidence="1 2">DD2A</strain>
    </source>
</reference>
<keyword evidence="2" id="KW-1185">Reference proteome</keyword>
<accession>A0A5C8ZKG7</accession>
<dbReference type="Proteomes" id="UP000321234">
    <property type="component" value="Unassembled WGS sequence"/>
</dbReference>
<dbReference type="InterPro" id="IPR011200">
    <property type="entry name" value="UCP012608"/>
</dbReference>
<gene>
    <name evidence="1" type="ORF">FMM08_04120</name>
</gene>
<dbReference type="AlphaFoldDB" id="A0A5C8ZKG7"/>
<evidence type="ECO:0000313" key="1">
    <source>
        <dbReference type="EMBL" id="TXR57659.1"/>
    </source>
</evidence>
<name>A0A5C8ZKG7_9ACTN</name>
<dbReference type="EMBL" id="VKAC01000002">
    <property type="protein sequence ID" value="TXR57659.1"/>
    <property type="molecule type" value="Genomic_DNA"/>
</dbReference>
<dbReference type="OrthoDB" id="8899077at2"/>
<proteinExistence type="predicted"/>